<dbReference type="InterPro" id="IPR058624">
    <property type="entry name" value="MdtA-like_HH"/>
</dbReference>
<evidence type="ECO:0000259" key="9">
    <source>
        <dbReference type="Pfam" id="PF25967"/>
    </source>
</evidence>
<feature type="domain" description="Multidrug resistance protein MdtA-like beta-barrel" evidence="8">
    <location>
        <begin position="222"/>
        <end position="289"/>
    </location>
</feature>
<evidence type="ECO:0000256" key="1">
    <source>
        <dbReference type="ARBA" id="ARBA00004196"/>
    </source>
</evidence>
<evidence type="ECO:0000259" key="7">
    <source>
        <dbReference type="Pfam" id="PF25917"/>
    </source>
</evidence>
<dbReference type="PANTHER" id="PTHR30158">
    <property type="entry name" value="ACRA/E-RELATED COMPONENT OF DRUG EFFLUX TRANSPORTER"/>
    <property type="match status" value="1"/>
</dbReference>
<evidence type="ECO:0000256" key="3">
    <source>
        <dbReference type="SAM" id="Coils"/>
    </source>
</evidence>
<dbReference type="Proteomes" id="UP000781958">
    <property type="component" value="Unassembled WGS sequence"/>
</dbReference>
<evidence type="ECO:0000313" key="11">
    <source>
        <dbReference type="Proteomes" id="UP000781958"/>
    </source>
</evidence>
<evidence type="ECO:0000313" key="10">
    <source>
        <dbReference type="EMBL" id="MBP2291486.1"/>
    </source>
</evidence>
<dbReference type="InterPro" id="IPR058627">
    <property type="entry name" value="MdtA-like_C"/>
</dbReference>
<dbReference type="Gene3D" id="2.40.420.20">
    <property type="match status" value="1"/>
</dbReference>
<reference evidence="10 11" key="1">
    <citation type="submission" date="2021-03" db="EMBL/GenBank/DDBJ databases">
        <title>Genomic Encyclopedia of Type Strains, Phase III (KMG-III): the genomes of soil and plant-associated and newly described type strains.</title>
        <authorList>
            <person name="Whitman W."/>
        </authorList>
    </citation>
    <scope>NUCLEOTIDE SEQUENCE [LARGE SCALE GENOMIC DNA]</scope>
    <source>
        <strain evidence="10 11">IMMIB AFH-6</strain>
    </source>
</reference>
<dbReference type="Pfam" id="PF25967">
    <property type="entry name" value="RND-MFP_C"/>
    <property type="match status" value="1"/>
</dbReference>
<keyword evidence="3" id="KW-0175">Coiled coil</keyword>
<dbReference type="RefSeq" id="WP_209764974.1">
    <property type="nucleotide sequence ID" value="NZ_JAGINP010000003.1"/>
</dbReference>
<name>A0ABS4SG12_9PROT</name>
<proteinExistence type="inferred from homology"/>
<evidence type="ECO:0000259" key="6">
    <source>
        <dbReference type="Pfam" id="PF25876"/>
    </source>
</evidence>
<evidence type="ECO:0000256" key="5">
    <source>
        <dbReference type="SAM" id="SignalP"/>
    </source>
</evidence>
<comment type="subcellular location">
    <subcellularLocation>
        <location evidence="1">Cell envelope</location>
    </subcellularLocation>
</comment>
<feature type="domain" description="Multidrug resistance protein MdtA-like C-terminal permuted SH3" evidence="9">
    <location>
        <begin position="298"/>
        <end position="357"/>
    </location>
</feature>
<dbReference type="SUPFAM" id="SSF111369">
    <property type="entry name" value="HlyD-like secretion proteins"/>
    <property type="match status" value="1"/>
</dbReference>
<feature type="domain" description="Multidrug resistance protein MdtA-like barrel-sandwich hybrid" evidence="7">
    <location>
        <begin position="61"/>
        <end position="200"/>
    </location>
</feature>
<evidence type="ECO:0000259" key="8">
    <source>
        <dbReference type="Pfam" id="PF25944"/>
    </source>
</evidence>
<dbReference type="EMBL" id="JAGINP010000003">
    <property type="protein sequence ID" value="MBP2291486.1"/>
    <property type="molecule type" value="Genomic_DNA"/>
</dbReference>
<keyword evidence="5" id="KW-0732">Signal</keyword>
<evidence type="ECO:0000256" key="2">
    <source>
        <dbReference type="ARBA" id="ARBA00009477"/>
    </source>
</evidence>
<organism evidence="10 11">
    <name type="scientific">Azospirillum rugosum</name>
    <dbReference type="NCBI Taxonomy" id="416170"/>
    <lineage>
        <taxon>Bacteria</taxon>
        <taxon>Pseudomonadati</taxon>
        <taxon>Pseudomonadota</taxon>
        <taxon>Alphaproteobacteria</taxon>
        <taxon>Rhodospirillales</taxon>
        <taxon>Azospirillaceae</taxon>
        <taxon>Azospirillum</taxon>
    </lineage>
</organism>
<dbReference type="Gene3D" id="2.40.50.100">
    <property type="match status" value="1"/>
</dbReference>
<protein>
    <submittedName>
        <fullName evidence="10">RND family efflux transporter MFP subunit</fullName>
    </submittedName>
</protein>
<feature type="compositionally biased region" description="Polar residues" evidence="4">
    <location>
        <begin position="399"/>
        <end position="409"/>
    </location>
</feature>
<comment type="similarity">
    <text evidence="2">Belongs to the membrane fusion protein (MFP) (TC 8.A.1) family.</text>
</comment>
<accession>A0ABS4SG12</accession>
<dbReference type="PROSITE" id="PS51257">
    <property type="entry name" value="PROKAR_LIPOPROTEIN"/>
    <property type="match status" value="1"/>
</dbReference>
<dbReference type="InterPro" id="IPR058626">
    <property type="entry name" value="MdtA-like_b-barrel"/>
</dbReference>
<feature type="coiled-coil region" evidence="3">
    <location>
        <begin position="101"/>
        <end position="128"/>
    </location>
</feature>
<dbReference type="InterPro" id="IPR058625">
    <property type="entry name" value="MdtA-like_BSH"/>
</dbReference>
<feature type="signal peptide" evidence="5">
    <location>
        <begin position="1"/>
        <end position="24"/>
    </location>
</feature>
<dbReference type="Pfam" id="PF25876">
    <property type="entry name" value="HH_MFP_RND"/>
    <property type="match status" value="1"/>
</dbReference>
<feature type="domain" description="Multidrug resistance protein MdtA-like alpha-helical hairpin" evidence="6">
    <location>
        <begin position="102"/>
        <end position="170"/>
    </location>
</feature>
<feature type="region of interest" description="Disordered" evidence="4">
    <location>
        <begin position="361"/>
        <end position="409"/>
    </location>
</feature>
<feature type="compositionally biased region" description="Gly residues" evidence="4">
    <location>
        <begin position="379"/>
        <end position="388"/>
    </location>
</feature>
<dbReference type="PANTHER" id="PTHR30158:SF10">
    <property type="entry name" value="CATION EFFLUX PUMP"/>
    <property type="match status" value="1"/>
</dbReference>
<dbReference type="Gene3D" id="1.10.287.470">
    <property type="entry name" value="Helix hairpin bin"/>
    <property type="match status" value="1"/>
</dbReference>
<gene>
    <name evidence="10" type="ORF">J2851_001235</name>
</gene>
<dbReference type="Pfam" id="PF25917">
    <property type="entry name" value="BSH_RND"/>
    <property type="match status" value="1"/>
</dbReference>
<dbReference type="InterPro" id="IPR006143">
    <property type="entry name" value="RND_pump_MFP"/>
</dbReference>
<comment type="caution">
    <text evidence="10">The sequence shown here is derived from an EMBL/GenBank/DDBJ whole genome shotgun (WGS) entry which is preliminary data.</text>
</comment>
<dbReference type="Pfam" id="PF25944">
    <property type="entry name" value="Beta-barrel_RND"/>
    <property type="match status" value="1"/>
</dbReference>
<dbReference type="NCBIfam" id="TIGR01730">
    <property type="entry name" value="RND_mfp"/>
    <property type="match status" value="1"/>
</dbReference>
<sequence>MRRRLSHWPLLGAALALAACQQQASSKPAAPPPAPVTVAKPVVKTITERDDFTGRFDAVAAVEIRARVGGYLASVNFTDGALVKAGDMLFVIDRRPYEAAFTQANAEVSAAQTRLDFARQELDRTERLARSGNAPESKLDENRQNFLAGQAELNGARAALEKARLDLEFTQIKSPISGRIGRKLVTEGNLINANATLLTTVVAIDPIYFYFDVDERSYDAYVRQGQNTEGATSPPVTVSLGDGREAPRDGKLDFIDNRIDEATGTMRVRAILDNKDMRYTPGMFGRISIPGSEAYQGVLIPDEAIGADQDRRFVYVVAEDGSLHQQVVRPGPRIDGYRVVRQGLTGSETIVVNGIQRIRPGAKIAPQPTTLPPTRTAGNGNGNGGAGPGTTVKEGGESQGSKTASGAAP</sequence>
<evidence type="ECO:0000256" key="4">
    <source>
        <dbReference type="SAM" id="MobiDB-lite"/>
    </source>
</evidence>
<feature type="chain" id="PRO_5046071513" evidence="5">
    <location>
        <begin position="25"/>
        <end position="409"/>
    </location>
</feature>
<keyword evidence="11" id="KW-1185">Reference proteome</keyword>
<dbReference type="Gene3D" id="2.40.30.170">
    <property type="match status" value="1"/>
</dbReference>